<dbReference type="OrthoDB" id="8263000at2"/>
<evidence type="ECO:0000313" key="1">
    <source>
        <dbReference type="EMBL" id="SHL39750.1"/>
    </source>
</evidence>
<organism evidence="1 2">
    <name type="scientific">Chitinophaga jiangningensis</name>
    <dbReference type="NCBI Taxonomy" id="1419482"/>
    <lineage>
        <taxon>Bacteria</taxon>
        <taxon>Pseudomonadati</taxon>
        <taxon>Bacteroidota</taxon>
        <taxon>Chitinophagia</taxon>
        <taxon>Chitinophagales</taxon>
        <taxon>Chitinophagaceae</taxon>
        <taxon>Chitinophaga</taxon>
    </lineage>
</organism>
<evidence type="ECO:0000313" key="2">
    <source>
        <dbReference type="Proteomes" id="UP000184420"/>
    </source>
</evidence>
<evidence type="ECO:0008006" key="3">
    <source>
        <dbReference type="Google" id="ProtNLM"/>
    </source>
</evidence>
<reference evidence="1 2" key="1">
    <citation type="submission" date="2016-11" db="EMBL/GenBank/DDBJ databases">
        <authorList>
            <person name="Jaros S."/>
            <person name="Januszkiewicz K."/>
            <person name="Wedrychowicz H."/>
        </authorList>
    </citation>
    <scope>NUCLEOTIDE SEQUENCE [LARGE SCALE GENOMIC DNA]</scope>
    <source>
        <strain evidence="1 2">DSM 27406</strain>
    </source>
</reference>
<dbReference type="Proteomes" id="UP000184420">
    <property type="component" value="Unassembled WGS sequence"/>
</dbReference>
<gene>
    <name evidence="1" type="ORF">SAMN05444266_103199</name>
</gene>
<dbReference type="RefSeq" id="WP_073079918.1">
    <property type="nucleotide sequence ID" value="NZ_FRBL01000003.1"/>
</dbReference>
<sequence>MATGENIIIKSRQLPAAADFHYLREEGLRYIESMGSSLWTDYNVHDPGITMLEALCYAITELTYRTGFDVKDLLTNMDGNMTQPFFTAREILSAAPLTITDYRKLLIDIDGVANAWVFPVNNLENAPAWISAKGATEVPLYPDCKAAALSFEPTHHDPVSLRGLYHVRLDLDSTDEYGDLNMGDIDFTLQRKAISGAKITCLFPTVDQVDYMQLVTYGMRMPDKVEVYVTEHNGAGVPLRWKVYLEYKNTDNLTFTFQYETVVAIRVPVEEGETKEFEEIIKEELEVQSIQQRIMTLYCQKMQLTHNILKQVWATLHSNRNLSEDWWTVDTISATPVAFCADIDVLPETDIDLVYAKLVTALEHYCNPPINFYSLKEMQAMQLSTEKIFEGPALKNGFLLDKDIARAEIRNKLLGSEVMEAIMKIEGVIAVRNLVMTAYDDRGRAVLPGQQWLLQLQTDHKPVADMERSKIIFYKNQVPFHINALEAADTVLYLRGLSRNAKISSSELNFTLPNGRYLELQQYSSLQHDLPEIYGVGPAGLPDAASAEHKARAKQLKAYLMFYDQLLAGFFAQLHHAKDLMSLDANVTTSYFQQFLHDWKDDQETGIHNIHEIYANPGLLQQALELPVKEEPLTVTMLRNQLVETQQQRYDRRNRFLDHLIARFAETFNDYVLTRFASRSAAGEEELIADKIRFIKDYPKTSLGRGQGVDITAGVWNTDNMSGLQRRIGRLSGINQPGYRSLFQFSAPVVKEDSNGFFSFVIGDNPDGTGRQYLKPEVSLGTEKEAWQVVNEIYRHMTIRELYTVVPRDGEYVIKLTIPESEIVAVSPDVYSTEAEAKALLELMLKKFQLPPDSETLHVIEHFMLRPRFTPAAVEGIPGADLYSLMEVCLPDDCTFCGEEDPYSFRISVVLPYWPERFREAGYRTYFERMVRMECPAHIHAKICWVNYATMHRLESAHQQWLAALKDYHAFITPDTKVQSRLMFASNQLVAVMKDLSSVYPEATLHNCAEGTANPVLLGQTSLGSF</sequence>
<dbReference type="AlphaFoldDB" id="A0A1M7AAR0"/>
<proteinExistence type="predicted"/>
<accession>A0A1M7AAR0</accession>
<dbReference type="EMBL" id="FRBL01000003">
    <property type="protein sequence ID" value="SHL39750.1"/>
    <property type="molecule type" value="Genomic_DNA"/>
</dbReference>
<dbReference type="STRING" id="1419482.SAMN05444266_103199"/>
<protein>
    <recommendedName>
        <fullName evidence="3">Baseplate J-like protein</fullName>
    </recommendedName>
</protein>
<keyword evidence="2" id="KW-1185">Reference proteome</keyword>
<name>A0A1M7AAR0_9BACT</name>